<dbReference type="AlphaFoldDB" id="A0A1F5L1V9"/>
<proteinExistence type="predicted"/>
<dbReference type="CDD" id="cd12148">
    <property type="entry name" value="fungal_TF_MHR"/>
    <property type="match status" value="1"/>
</dbReference>
<reference evidence="3 4" key="1">
    <citation type="journal article" date="2016" name="Sci. Rep.">
        <title>Penicillium arizonense, a new, genome sequenced fungal species, reveals a high chemical diversity in secreted metabolites.</title>
        <authorList>
            <person name="Grijseels S."/>
            <person name="Nielsen J.C."/>
            <person name="Randelovic M."/>
            <person name="Nielsen J."/>
            <person name="Nielsen K.F."/>
            <person name="Workman M."/>
            <person name="Frisvad J.C."/>
        </authorList>
    </citation>
    <scope>NUCLEOTIDE SEQUENCE [LARGE SCALE GENOMIC DNA]</scope>
    <source>
        <strain evidence="3 4">CBS 141311</strain>
    </source>
</reference>
<dbReference type="SMART" id="SM00906">
    <property type="entry name" value="Fungal_trans"/>
    <property type="match status" value="1"/>
</dbReference>
<dbReference type="PANTHER" id="PTHR46910:SF39">
    <property type="entry name" value="ZN(II)2CYS6 TRANSCRIPTION FACTOR (EUROFUNG)"/>
    <property type="match status" value="1"/>
</dbReference>
<dbReference type="Pfam" id="PF04082">
    <property type="entry name" value="Fungal_trans"/>
    <property type="match status" value="1"/>
</dbReference>
<dbReference type="GeneID" id="34582495"/>
<dbReference type="GO" id="GO:0008270">
    <property type="term" value="F:zinc ion binding"/>
    <property type="evidence" value="ECO:0007669"/>
    <property type="project" value="InterPro"/>
</dbReference>
<dbReference type="GO" id="GO:0003677">
    <property type="term" value="F:DNA binding"/>
    <property type="evidence" value="ECO:0007669"/>
    <property type="project" value="InterPro"/>
</dbReference>
<sequence length="600" mass="66564">ANEAFLRACISIVVPSAQERMELMRRVRKTHASSTPQACNSETEVKVTPQTPYMEELVDGGRFLADPDGQRRFIGNASGAAFLDQLREFASTVLPLVCGKNGSLRHSQIQDSFSNLLGRYQTHDSRPLQLPVVDPYYLPPIEETQRCLSLLSKSTGDMEDVSIFYWGPLTDTMRQVYSKGTANTYGEYSIQLATLNAALALAAQQSPAGALGSETGDTYFAHARFLLGSPLDSATRMHIPCLAMMGYYLLGANRRDAAYSYIRLAGHIAVTYGYYQSWMTSETERREFWTIYALDRFLSCLLGRPAMISDENISVDFPQDVPGLPRAAGLKLHVKLARILGRAVEKIYGYGGRGSKHPGLAHIYHFLDELEDWRSQMHSSLSIDRCLGPEPPRDLLTLHMAYNQVTFSAVRQNVARSFLANSAKFEPPDHHLLKICTEAASENVKLTNRLFKSVSSGSSAFGMIDYHTAFNAAIILELGFLCRDSSASMYDRPQIGHVLDVLQHAGFNGNEFARDCSTVLSDFRHLCERLMQEMSRRIPANISFAPLASSAQTSGNLPPGAFEIPASSVMGFALDECLSPGLDLDRVLEEFSSWLEEEPF</sequence>
<organism evidence="3 4">
    <name type="scientific">Penicillium arizonense</name>
    <dbReference type="NCBI Taxonomy" id="1835702"/>
    <lineage>
        <taxon>Eukaryota</taxon>
        <taxon>Fungi</taxon>
        <taxon>Dikarya</taxon>
        <taxon>Ascomycota</taxon>
        <taxon>Pezizomycotina</taxon>
        <taxon>Eurotiomycetes</taxon>
        <taxon>Eurotiomycetidae</taxon>
        <taxon>Eurotiales</taxon>
        <taxon>Aspergillaceae</taxon>
        <taxon>Penicillium</taxon>
    </lineage>
</organism>
<dbReference type="Proteomes" id="UP000177622">
    <property type="component" value="Unassembled WGS sequence"/>
</dbReference>
<evidence type="ECO:0000313" key="4">
    <source>
        <dbReference type="Proteomes" id="UP000177622"/>
    </source>
</evidence>
<dbReference type="PANTHER" id="PTHR46910">
    <property type="entry name" value="TRANSCRIPTION FACTOR PDR1"/>
    <property type="match status" value="1"/>
</dbReference>
<keyword evidence="4" id="KW-1185">Reference proteome</keyword>
<keyword evidence="1" id="KW-0539">Nucleus</keyword>
<feature type="domain" description="Xylanolytic transcriptional activator regulatory" evidence="2">
    <location>
        <begin position="258"/>
        <end position="324"/>
    </location>
</feature>
<gene>
    <name evidence="3" type="ORF">PENARI_c090G01433</name>
</gene>
<dbReference type="EMBL" id="LXJU01000090">
    <property type="protein sequence ID" value="OGE46911.1"/>
    <property type="molecule type" value="Genomic_DNA"/>
</dbReference>
<feature type="non-terminal residue" evidence="3">
    <location>
        <position position="1"/>
    </location>
</feature>
<protein>
    <recommendedName>
        <fullName evidence="2">Xylanolytic transcriptional activator regulatory domain-containing protein</fullName>
    </recommendedName>
</protein>
<evidence type="ECO:0000259" key="2">
    <source>
        <dbReference type="SMART" id="SM00906"/>
    </source>
</evidence>
<dbReference type="GO" id="GO:0003700">
    <property type="term" value="F:DNA-binding transcription factor activity"/>
    <property type="evidence" value="ECO:0007669"/>
    <property type="project" value="InterPro"/>
</dbReference>
<dbReference type="RefSeq" id="XP_022482378.1">
    <property type="nucleotide sequence ID" value="XM_022637761.1"/>
</dbReference>
<evidence type="ECO:0000256" key="1">
    <source>
        <dbReference type="ARBA" id="ARBA00023242"/>
    </source>
</evidence>
<dbReference type="GO" id="GO:0006351">
    <property type="term" value="P:DNA-templated transcription"/>
    <property type="evidence" value="ECO:0007669"/>
    <property type="project" value="InterPro"/>
</dbReference>
<comment type="caution">
    <text evidence="3">The sequence shown here is derived from an EMBL/GenBank/DDBJ whole genome shotgun (WGS) entry which is preliminary data.</text>
</comment>
<dbReference type="InterPro" id="IPR050987">
    <property type="entry name" value="AtrR-like"/>
</dbReference>
<dbReference type="STRING" id="1835702.A0A1F5L1V9"/>
<evidence type="ECO:0000313" key="3">
    <source>
        <dbReference type="EMBL" id="OGE46911.1"/>
    </source>
</evidence>
<name>A0A1F5L1V9_PENAI</name>
<dbReference type="OrthoDB" id="3548654at2759"/>
<dbReference type="InterPro" id="IPR007219">
    <property type="entry name" value="XnlR_reg_dom"/>
</dbReference>
<accession>A0A1F5L1V9</accession>